<gene>
    <name evidence="1" type="ORF">AWRI3578_g135</name>
</gene>
<name>A0A1E5RW85_9ASCO</name>
<keyword evidence="2" id="KW-1185">Reference proteome</keyword>
<dbReference type="Proteomes" id="UP000095605">
    <property type="component" value="Unassembled WGS sequence"/>
</dbReference>
<evidence type="ECO:0000313" key="1">
    <source>
        <dbReference type="EMBL" id="OEJ91109.1"/>
    </source>
</evidence>
<dbReference type="AlphaFoldDB" id="A0A1E5RW85"/>
<sequence>MNTEDVEQSISLLEKGLLEIEDILQKRKDESSGIALQELKNVLNDSEKDDVTMPFKIDPRSIDVLLEEYNEEIVKLKKKYITSGSLENMLERIFNMTGYEDELEQLKNTEIFIQDSLRNETEILEKTLSQKIQKSHEILDDIKVKNNFNFNSKEREIAECIQKIKHQLQEKQRILDDFDVKVETNADDQETAELNELIDSLIRK</sequence>
<dbReference type="EMBL" id="LPNL01000002">
    <property type="protein sequence ID" value="OEJ91109.1"/>
    <property type="molecule type" value="Genomic_DNA"/>
</dbReference>
<dbReference type="OrthoDB" id="3972650at2759"/>
<comment type="caution">
    <text evidence="1">The sequence shown here is derived from an EMBL/GenBank/DDBJ whole genome shotgun (WGS) entry which is preliminary data.</text>
</comment>
<organism evidence="1 2">
    <name type="scientific">Hanseniaspora opuntiae</name>
    <dbReference type="NCBI Taxonomy" id="211096"/>
    <lineage>
        <taxon>Eukaryota</taxon>
        <taxon>Fungi</taxon>
        <taxon>Dikarya</taxon>
        <taxon>Ascomycota</taxon>
        <taxon>Saccharomycotina</taxon>
        <taxon>Saccharomycetes</taxon>
        <taxon>Saccharomycodales</taxon>
        <taxon>Saccharomycodaceae</taxon>
        <taxon>Hanseniaspora</taxon>
    </lineage>
</organism>
<accession>A0A1E5RW85</accession>
<reference evidence="2" key="1">
    <citation type="journal article" date="2016" name="Genome Announc.">
        <title>Genome sequences of three species of Hanseniaspora isolated from spontaneous wine fermentations.</title>
        <authorList>
            <person name="Sternes P.R."/>
            <person name="Lee D."/>
            <person name="Kutyna D.R."/>
            <person name="Borneman A.R."/>
        </authorList>
    </citation>
    <scope>NUCLEOTIDE SEQUENCE [LARGE SCALE GENOMIC DNA]</scope>
    <source>
        <strain evidence="2">AWRI3578</strain>
    </source>
</reference>
<protein>
    <submittedName>
        <fullName evidence="1">Uncharacterized protein</fullName>
    </submittedName>
</protein>
<evidence type="ECO:0000313" key="2">
    <source>
        <dbReference type="Proteomes" id="UP000095605"/>
    </source>
</evidence>
<proteinExistence type="predicted"/>